<dbReference type="Gene3D" id="3.40.1350.10">
    <property type="match status" value="1"/>
</dbReference>
<feature type="domain" description="tRNA-splicing endonuclease subunit Sen15" evidence="3">
    <location>
        <begin position="20"/>
        <end position="98"/>
    </location>
</feature>
<evidence type="ECO:0000256" key="2">
    <source>
        <dbReference type="ARBA" id="ARBA00022694"/>
    </source>
</evidence>
<reference evidence="4 5" key="1">
    <citation type="journal article" date="2022" name="Nat. Ecol. Evol.">
        <title>A masculinizing supergene underlies an exaggerated male reproductive morph in a spider.</title>
        <authorList>
            <person name="Hendrickx F."/>
            <person name="De Corte Z."/>
            <person name="Sonet G."/>
            <person name="Van Belleghem S.M."/>
            <person name="Kostlbacher S."/>
            <person name="Vangestel C."/>
        </authorList>
    </citation>
    <scope>NUCLEOTIDE SEQUENCE [LARGE SCALE GENOMIC DNA]</scope>
    <source>
        <strain evidence="4">W744_W776</strain>
    </source>
</reference>
<dbReference type="InterPro" id="IPR011856">
    <property type="entry name" value="tRNA_endonuc-like_dom_sf"/>
</dbReference>
<keyword evidence="2" id="KW-0819">tRNA processing</keyword>
<comment type="caution">
    <text evidence="4">The sequence shown here is derived from an EMBL/GenBank/DDBJ whole genome shotgun (WGS) entry which is preliminary data.</text>
</comment>
<dbReference type="Pfam" id="PF09631">
    <property type="entry name" value="Sen15"/>
    <property type="match status" value="1"/>
</dbReference>
<name>A0AAV6UP12_9ARAC</name>
<sequence>MDLELEKTATKKLQKRLRPKWQELRYDEIRHRPYLIGKEKETDGMKVLSLLHCKSRINFNDLKNHIENSPNQSNVTIAVHSDDSTHLFYKCQMGLNSPISRIEDAVEPEEVLNEASSEDSEI</sequence>
<dbReference type="EMBL" id="JAFNEN010000334">
    <property type="protein sequence ID" value="KAG8185508.1"/>
    <property type="molecule type" value="Genomic_DNA"/>
</dbReference>
<evidence type="ECO:0000256" key="1">
    <source>
        <dbReference type="ARBA" id="ARBA00006091"/>
    </source>
</evidence>
<protein>
    <recommendedName>
        <fullName evidence="3">tRNA-splicing endonuclease subunit Sen15 domain-containing protein</fullName>
    </recommendedName>
</protein>
<keyword evidence="5" id="KW-1185">Reference proteome</keyword>
<proteinExistence type="inferred from homology"/>
<dbReference type="GO" id="GO:0003676">
    <property type="term" value="F:nucleic acid binding"/>
    <property type="evidence" value="ECO:0007669"/>
    <property type="project" value="InterPro"/>
</dbReference>
<comment type="similarity">
    <text evidence="1">Belongs to the SEN15 family.</text>
</comment>
<dbReference type="GO" id="GO:0006388">
    <property type="term" value="P:tRNA splicing, via endonucleolytic cleavage and ligation"/>
    <property type="evidence" value="ECO:0007669"/>
    <property type="project" value="InterPro"/>
</dbReference>
<evidence type="ECO:0000259" key="3">
    <source>
        <dbReference type="Pfam" id="PF09631"/>
    </source>
</evidence>
<dbReference type="GO" id="GO:0005634">
    <property type="term" value="C:nucleus"/>
    <property type="evidence" value="ECO:0007669"/>
    <property type="project" value="UniProtKB-ARBA"/>
</dbReference>
<gene>
    <name evidence="4" type="ORF">JTE90_019763</name>
</gene>
<evidence type="ECO:0000313" key="5">
    <source>
        <dbReference type="Proteomes" id="UP000827092"/>
    </source>
</evidence>
<dbReference type="SUPFAM" id="SSF53032">
    <property type="entry name" value="tRNA-intron endonuclease catalytic domain-like"/>
    <property type="match status" value="1"/>
</dbReference>
<accession>A0AAV6UP12</accession>
<dbReference type="AlphaFoldDB" id="A0AAV6UP12"/>
<organism evidence="4 5">
    <name type="scientific">Oedothorax gibbosus</name>
    <dbReference type="NCBI Taxonomy" id="931172"/>
    <lineage>
        <taxon>Eukaryota</taxon>
        <taxon>Metazoa</taxon>
        <taxon>Ecdysozoa</taxon>
        <taxon>Arthropoda</taxon>
        <taxon>Chelicerata</taxon>
        <taxon>Arachnida</taxon>
        <taxon>Araneae</taxon>
        <taxon>Araneomorphae</taxon>
        <taxon>Entelegynae</taxon>
        <taxon>Araneoidea</taxon>
        <taxon>Linyphiidae</taxon>
        <taxon>Erigoninae</taxon>
        <taxon>Oedothorax</taxon>
    </lineage>
</organism>
<dbReference type="Proteomes" id="UP000827092">
    <property type="component" value="Unassembled WGS sequence"/>
</dbReference>
<dbReference type="InterPro" id="IPR036167">
    <property type="entry name" value="tRNA_intron_Endo_cat-like_sf"/>
</dbReference>
<evidence type="ECO:0000313" key="4">
    <source>
        <dbReference type="EMBL" id="KAG8185508.1"/>
    </source>
</evidence>
<dbReference type="InterPro" id="IPR018593">
    <property type="entry name" value="tRNA-endonuc_su_Sen15"/>
</dbReference>